<name>A0A847EUA6_9BACT</name>
<dbReference type="Proteomes" id="UP000554004">
    <property type="component" value="Unassembled WGS sequence"/>
</dbReference>
<comment type="caution">
    <text evidence="3">The sequence shown here is derived from an EMBL/GenBank/DDBJ whole genome shotgun (WGS) entry which is preliminary data.</text>
</comment>
<dbReference type="AlphaFoldDB" id="A0A847EUA6"/>
<dbReference type="InterPro" id="IPR025246">
    <property type="entry name" value="IS30-like_HTH"/>
</dbReference>
<dbReference type="PANTHER" id="PTHR10948">
    <property type="entry name" value="TRANSPOSASE"/>
    <property type="match status" value="1"/>
</dbReference>
<dbReference type="InterPro" id="IPR036397">
    <property type="entry name" value="RNaseH_sf"/>
</dbReference>
<proteinExistence type="predicted"/>
<reference evidence="3 4" key="1">
    <citation type="journal article" date="2020" name="Biotechnol. Biofuels">
        <title>New insights from the biogas microbiome by comprehensive genome-resolved metagenomics of nearly 1600 species originating from multiple anaerobic digesters.</title>
        <authorList>
            <person name="Campanaro S."/>
            <person name="Treu L."/>
            <person name="Rodriguez-R L.M."/>
            <person name="Kovalovszki A."/>
            <person name="Ziels R.M."/>
            <person name="Maus I."/>
            <person name="Zhu X."/>
            <person name="Kougias P.G."/>
            <person name="Basile A."/>
            <person name="Luo G."/>
            <person name="Schluter A."/>
            <person name="Konstantinidis K.T."/>
            <person name="Angelidaki I."/>
        </authorList>
    </citation>
    <scope>NUCLEOTIDE SEQUENCE [LARGE SCALE GENOMIC DNA]</scope>
    <source>
        <strain evidence="3">AS06rmzACSIP_421</strain>
    </source>
</reference>
<feature type="domain" description="Integrase catalytic" evidence="2">
    <location>
        <begin position="228"/>
        <end position="391"/>
    </location>
</feature>
<dbReference type="GO" id="GO:0005829">
    <property type="term" value="C:cytosol"/>
    <property type="evidence" value="ECO:0007669"/>
    <property type="project" value="TreeGrafter"/>
</dbReference>
<evidence type="ECO:0000259" key="2">
    <source>
        <dbReference type="PROSITE" id="PS50994"/>
    </source>
</evidence>
<evidence type="ECO:0000256" key="1">
    <source>
        <dbReference type="ARBA" id="ARBA00023172"/>
    </source>
</evidence>
<dbReference type="PANTHER" id="PTHR10948:SF23">
    <property type="entry name" value="TRANSPOSASE INSI FOR INSERTION SEQUENCE ELEMENT IS30A-RELATED"/>
    <property type="match status" value="1"/>
</dbReference>
<gene>
    <name evidence="3" type="ORF">GX618_03780</name>
</gene>
<evidence type="ECO:0000313" key="4">
    <source>
        <dbReference type="Proteomes" id="UP000554004"/>
    </source>
</evidence>
<dbReference type="NCBIfam" id="NF033563">
    <property type="entry name" value="transpos_IS30"/>
    <property type="match status" value="1"/>
</dbReference>
<dbReference type="GO" id="GO:0006310">
    <property type="term" value="P:DNA recombination"/>
    <property type="evidence" value="ECO:0007669"/>
    <property type="project" value="UniProtKB-KW"/>
</dbReference>
<dbReference type="SUPFAM" id="SSF53098">
    <property type="entry name" value="Ribonuclease H-like"/>
    <property type="match status" value="1"/>
</dbReference>
<dbReference type="Pfam" id="PF13936">
    <property type="entry name" value="HTH_38"/>
    <property type="match status" value="1"/>
</dbReference>
<accession>A0A847EUA6</accession>
<organism evidence="3 4">
    <name type="scientific">Candidatus Dojkabacteria bacterium</name>
    <dbReference type="NCBI Taxonomy" id="2099670"/>
    <lineage>
        <taxon>Bacteria</taxon>
        <taxon>Candidatus Dojkabacteria</taxon>
    </lineage>
</organism>
<dbReference type="GO" id="GO:0015074">
    <property type="term" value="P:DNA integration"/>
    <property type="evidence" value="ECO:0007669"/>
    <property type="project" value="InterPro"/>
</dbReference>
<dbReference type="GO" id="GO:0004803">
    <property type="term" value="F:transposase activity"/>
    <property type="evidence" value="ECO:0007669"/>
    <property type="project" value="TreeGrafter"/>
</dbReference>
<dbReference type="GO" id="GO:0032196">
    <property type="term" value="P:transposition"/>
    <property type="evidence" value="ECO:0007669"/>
    <property type="project" value="TreeGrafter"/>
</dbReference>
<sequence length="426" mass="49283">MRRPPYNNKHMTIDDRKIIQAGIENGSSKAGIASVINKDPSTIAKEIRKHRIKKPRNTYNRPTICVHARECGKKCIGSCERYEEPKCTRRDISPGACNKCDKFSRCCLDRYIYNAERADEEYKEKLVESREGIGITAKDMLRIGGILAPLLKKGQSVHQILASHKDEIDLSERTIYHYIETGVFITLGIDCFSLKEQVNRKRYRGKHKPRKERADYSGRTYSDFLNFLSKNPDTPYAEMDTVMNALEGPYIQTIIHNQTKLMIGFMHREKTSRSMSEKLDMLQNTLGKQLFSTLFPVILADRGPEFEKYSMFESGPDGSTRCRMFYCDPMQASQKPHVENNHNYIRDIIPNKYQLDRMSQEDLDVMFSHINSTPRKSLADRTPYEMFVFLYGRETADILNVSCIEKDKVTLKPCLLGHVYKRPDNL</sequence>
<protein>
    <submittedName>
        <fullName evidence="3">IS30 family transposase</fullName>
    </submittedName>
</protein>
<keyword evidence="1" id="KW-0233">DNA recombination</keyword>
<dbReference type="EMBL" id="JAAZAL010000136">
    <property type="protein sequence ID" value="NLE31361.1"/>
    <property type="molecule type" value="Genomic_DNA"/>
</dbReference>
<dbReference type="InterPro" id="IPR051917">
    <property type="entry name" value="Transposase-Integrase"/>
</dbReference>
<dbReference type="InterPro" id="IPR053392">
    <property type="entry name" value="Transposase_IS30-like"/>
</dbReference>
<dbReference type="Gene3D" id="3.30.420.10">
    <property type="entry name" value="Ribonuclease H-like superfamily/Ribonuclease H"/>
    <property type="match status" value="1"/>
</dbReference>
<dbReference type="GO" id="GO:0003676">
    <property type="term" value="F:nucleic acid binding"/>
    <property type="evidence" value="ECO:0007669"/>
    <property type="project" value="InterPro"/>
</dbReference>
<dbReference type="InterPro" id="IPR001584">
    <property type="entry name" value="Integrase_cat-core"/>
</dbReference>
<dbReference type="InterPro" id="IPR012337">
    <property type="entry name" value="RNaseH-like_sf"/>
</dbReference>
<dbReference type="PROSITE" id="PS50994">
    <property type="entry name" value="INTEGRASE"/>
    <property type="match status" value="1"/>
</dbReference>
<evidence type="ECO:0000313" key="3">
    <source>
        <dbReference type="EMBL" id="NLE31361.1"/>
    </source>
</evidence>